<comment type="caution">
    <text evidence="1">The sequence shown here is derived from an EMBL/GenBank/DDBJ whole genome shotgun (WGS) entry which is preliminary data.</text>
</comment>
<evidence type="ECO:0000313" key="1">
    <source>
        <dbReference type="EMBL" id="OGG13432.1"/>
    </source>
</evidence>
<dbReference type="STRING" id="1798382.A3D77_05050"/>
<dbReference type="AlphaFoldDB" id="A0A1F5ZMV6"/>
<reference evidence="1 2" key="1">
    <citation type="journal article" date="2016" name="Nat. Commun.">
        <title>Thousands of microbial genomes shed light on interconnected biogeochemical processes in an aquifer system.</title>
        <authorList>
            <person name="Anantharaman K."/>
            <person name="Brown C.T."/>
            <person name="Hug L.A."/>
            <person name="Sharon I."/>
            <person name="Castelle C.J."/>
            <person name="Probst A.J."/>
            <person name="Thomas B.C."/>
            <person name="Singh A."/>
            <person name="Wilkins M.J."/>
            <person name="Karaoz U."/>
            <person name="Brodie E.L."/>
            <person name="Williams K.H."/>
            <person name="Hubbard S.S."/>
            <person name="Banfield J.F."/>
        </authorList>
    </citation>
    <scope>NUCLEOTIDE SEQUENCE [LARGE SCALE GENOMIC DNA]</scope>
</reference>
<dbReference type="EMBL" id="MFJL01000036">
    <property type="protein sequence ID" value="OGG13432.1"/>
    <property type="molecule type" value="Genomic_DNA"/>
</dbReference>
<sequence>MNEIPRITVRSIGLSSPESQEEIERHTLYVFAQRSASFKTSLLSAELSHEVSTQLKTIEEAAKEELTRKMRSLGVHNVSERLPEIQYVAPVSKDDYQKTGYYHTAYHLPVIVVGGTSSDIVDLGSFIMHELSHTSTSSEIKLLFQNGKIVNSGGVTGMEVGGGNFSTLASGIENGLAVADQVDFFRDYLSIHFPKDYNKRLEWYEKRKRRPDYQKIDKSIFGPIYKEATLPFLYPANVRLPLNIQFSHPALDINSLKNYLMVNRLCEVIGNYLIAHNSLILPKNEAAKIGRNFLDEYRYKRSNDAHSVIVRIFRGRDAKILFSAGDRMENIDHAMKVISSKEKR</sequence>
<evidence type="ECO:0000313" key="2">
    <source>
        <dbReference type="Proteomes" id="UP000176923"/>
    </source>
</evidence>
<gene>
    <name evidence="1" type="ORF">A3D77_05050</name>
</gene>
<proteinExistence type="predicted"/>
<dbReference type="Proteomes" id="UP000176923">
    <property type="component" value="Unassembled WGS sequence"/>
</dbReference>
<accession>A0A1F5ZMV6</accession>
<name>A0A1F5ZMV6_9BACT</name>
<organism evidence="1 2">
    <name type="scientific">Candidatus Gottesmanbacteria bacterium RIFCSPHIGHO2_02_FULL_39_11</name>
    <dbReference type="NCBI Taxonomy" id="1798382"/>
    <lineage>
        <taxon>Bacteria</taxon>
        <taxon>Candidatus Gottesmaniibacteriota</taxon>
    </lineage>
</organism>
<protein>
    <submittedName>
        <fullName evidence="1">Uncharacterized protein</fullName>
    </submittedName>
</protein>